<organism evidence="2 3">
    <name type="scientific">Cymbomonas tetramitiformis</name>
    <dbReference type="NCBI Taxonomy" id="36881"/>
    <lineage>
        <taxon>Eukaryota</taxon>
        <taxon>Viridiplantae</taxon>
        <taxon>Chlorophyta</taxon>
        <taxon>Pyramimonadophyceae</taxon>
        <taxon>Pyramimonadales</taxon>
        <taxon>Pyramimonadaceae</taxon>
        <taxon>Cymbomonas</taxon>
    </lineage>
</organism>
<feature type="compositionally biased region" description="Acidic residues" evidence="1">
    <location>
        <begin position="140"/>
        <end position="167"/>
    </location>
</feature>
<accession>A0AAE0FKX6</accession>
<gene>
    <name evidence="2" type="ORF">CYMTET_29671</name>
</gene>
<evidence type="ECO:0000313" key="2">
    <source>
        <dbReference type="EMBL" id="KAK3261420.1"/>
    </source>
</evidence>
<dbReference type="AlphaFoldDB" id="A0AAE0FKX6"/>
<dbReference type="Gene3D" id="3.20.20.80">
    <property type="entry name" value="Glycosidases"/>
    <property type="match status" value="2"/>
</dbReference>
<dbReference type="Gene3D" id="1.20.120.670">
    <property type="entry name" value="N-acetyl-b-d-glucoasminidase"/>
    <property type="match status" value="1"/>
</dbReference>
<feature type="non-terminal residue" evidence="2">
    <location>
        <position position="383"/>
    </location>
</feature>
<evidence type="ECO:0000313" key="3">
    <source>
        <dbReference type="Proteomes" id="UP001190700"/>
    </source>
</evidence>
<feature type="region of interest" description="Disordered" evidence="1">
    <location>
        <begin position="91"/>
        <end position="193"/>
    </location>
</feature>
<proteinExistence type="predicted"/>
<evidence type="ECO:0000256" key="1">
    <source>
        <dbReference type="SAM" id="MobiDB-lite"/>
    </source>
</evidence>
<comment type="caution">
    <text evidence="2">The sequence shown here is derived from an EMBL/GenBank/DDBJ whole genome shotgun (WGS) entry which is preliminary data.</text>
</comment>
<dbReference type="Proteomes" id="UP001190700">
    <property type="component" value="Unassembled WGS sequence"/>
</dbReference>
<reference evidence="2 3" key="1">
    <citation type="journal article" date="2015" name="Genome Biol. Evol.">
        <title>Comparative Genomics of a Bacterivorous Green Alga Reveals Evolutionary Causalities and Consequences of Phago-Mixotrophic Mode of Nutrition.</title>
        <authorList>
            <person name="Burns J.A."/>
            <person name="Paasch A."/>
            <person name="Narechania A."/>
            <person name="Kim E."/>
        </authorList>
    </citation>
    <scope>NUCLEOTIDE SEQUENCE [LARGE SCALE GENOMIC DNA]</scope>
    <source>
        <strain evidence="2 3">PLY_AMNH</strain>
    </source>
</reference>
<name>A0AAE0FKX6_9CHLO</name>
<keyword evidence="3" id="KW-1185">Reference proteome</keyword>
<dbReference type="EMBL" id="LGRX02016906">
    <property type="protein sequence ID" value="KAK3261420.1"/>
    <property type="molecule type" value="Genomic_DNA"/>
</dbReference>
<feature type="non-terminal residue" evidence="2">
    <location>
        <position position="1"/>
    </location>
</feature>
<protein>
    <submittedName>
        <fullName evidence="2">Uncharacterized protein</fullName>
    </submittedName>
</protein>
<sequence length="383" mass="42501">ELSAQEAHAGEGVLWRGSPRSRRVHLGIDEAFGLGTGQYKKKRCQRVSEKECDQPPEMRTIFQVHVRRILQLCANHGLRPLVYTDMLFSLAPPATKPPPPKAVEGATRRLRARPISKKPAATTLKRSPAHLPKQRKKVEEEEEEEEEEEYGGGEEEEEDVDSEEEYEAGGQGQDYEGEEEDGTGDSSRAARAKRRRVNPQLAWINSVLGEHELDVVAWDYSGATPTHYEEMIEKHGHLVSRARRLVLSVGLWTWNRFWAALPWAFDHLDAAVLGAHRSNVTQIYVTLWADDGAEVAPASAMAGLHYFAQLVRSVSVEGVLRGEIKRMAGMSFEALSGQGVSFGDVLEACAIDSAPGAPTGWGTTNLAKWLLWEDPLLAHLSPQ</sequence>